<organism evidence="11 12">
    <name type="scientific">Rhododendron simsii</name>
    <name type="common">Sims's rhododendron</name>
    <dbReference type="NCBI Taxonomy" id="118357"/>
    <lineage>
        <taxon>Eukaryota</taxon>
        <taxon>Viridiplantae</taxon>
        <taxon>Streptophyta</taxon>
        <taxon>Embryophyta</taxon>
        <taxon>Tracheophyta</taxon>
        <taxon>Spermatophyta</taxon>
        <taxon>Magnoliopsida</taxon>
        <taxon>eudicotyledons</taxon>
        <taxon>Gunneridae</taxon>
        <taxon>Pentapetalae</taxon>
        <taxon>asterids</taxon>
        <taxon>Ericales</taxon>
        <taxon>Ericaceae</taxon>
        <taxon>Ericoideae</taxon>
        <taxon>Rhodoreae</taxon>
        <taxon>Rhododendron</taxon>
    </lineage>
</organism>
<dbReference type="GO" id="GO:0004519">
    <property type="term" value="F:endonuclease activity"/>
    <property type="evidence" value="ECO:0007669"/>
    <property type="project" value="UniProtKB-KW"/>
</dbReference>
<keyword evidence="3" id="KW-0255">Endonuclease</keyword>
<keyword evidence="1" id="KW-0540">Nuclease</keyword>
<evidence type="ECO:0000256" key="7">
    <source>
        <dbReference type="ARBA" id="ARBA00022918"/>
    </source>
</evidence>
<dbReference type="GO" id="GO:0016787">
    <property type="term" value="F:hydrolase activity"/>
    <property type="evidence" value="ECO:0007669"/>
    <property type="project" value="UniProtKB-KW"/>
</dbReference>
<dbReference type="SUPFAM" id="SSF53098">
    <property type="entry name" value="Ribonuclease H-like"/>
    <property type="match status" value="1"/>
</dbReference>
<evidence type="ECO:0000256" key="6">
    <source>
        <dbReference type="ARBA" id="ARBA00022908"/>
    </source>
</evidence>
<gene>
    <name evidence="11" type="ORF">RHSIM_Rhsim09G0079800</name>
</gene>
<keyword evidence="8" id="KW-0808">Transferase</keyword>
<accession>A0A834GHM6</accession>
<feature type="domain" description="Retroviral polymerase SH3-like" evidence="10">
    <location>
        <begin position="55"/>
        <end position="112"/>
    </location>
</feature>
<keyword evidence="2" id="KW-0479">Metal-binding</keyword>
<keyword evidence="4" id="KW-0378">Hydrolase</keyword>
<keyword evidence="8" id="KW-0548">Nucleotidyltransferase</keyword>
<evidence type="ECO:0000313" key="12">
    <source>
        <dbReference type="Proteomes" id="UP000626092"/>
    </source>
</evidence>
<dbReference type="GO" id="GO:0003964">
    <property type="term" value="F:RNA-directed DNA polymerase activity"/>
    <property type="evidence" value="ECO:0007669"/>
    <property type="project" value="UniProtKB-KW"/>
</dbReference>
<keyword evidence="5" id="KW-0460">Magnesium</keyword>
<evidence type="ECO:0000256" key="5">
    <source>
        <dbReference type="ARBA" id="ARBA00022842"/>
    </source>
</evidence>
<comment type="caution">
    <text evidence="11">The sequence shown here is derived from an EMBL/GenBank/DDBJ whole genome shotgun (WGS) entry which is preliminary data.</text>
</comment>
<dbReference type="GO" id="GO:0046872">
    <property type="term" value="F:metal ion binding"/>
    <property type="evidence" value="ECO:0007669"/>
    <property type="project" value="UniProtKB-KW"/>
</dbReference>
<sequence>MLCENSLPKYFWAEAVNTSCYVLNRVLIRPILKKTPYELWNSRKPNISYFHAFGCKCFVLNNEKDDLGKFDSKSDEGIFIGYLTSSKAYRVYNKRTNLVEKSIYVSFDESNPCSPKIINDNDDDVIATKEINDLTINEKEVEATQEESSQTKVEEVINQPQDVNGDNQDLPKEWRYVQNHPKELILDDPSKGRPVGGDFTMQMFVRFDALQALQNQMLAEFHNFAIAQNSRFDRVEHRMDHIDQAQQHYFSHNHRQYPDFVPYPLYHPPSPPQ</sequence>
<reference evidence="11" key="1">
    <citation type="submission" date="2019-11" db="EMBL/GenBank/DDBJ databases">
        <authorList>
            <person name="Liu Y."/>
            <person name="Hou J."/>
            <person name="Li T.-Q."/>
            <person name="Guan C.-H."/>
            <person name="Wu X."/>
            <person name="Wu H.-Z."/>
            <person name="Ling F."/>
            <person name="Zhang R."/>
            <person name="Shi X.-G."/>
            <person name="Ren J.-P."/>
            <person name="Chen E.-F."/>
            <person name="Sun J.-M."/>
        </authorList>
    </citation>
    <scope>NUCLEOTIDE SEQUENCE</scope>
    <source>
        <strain evidence="11">Adult_tree_wgs_1</strain>
        <tissue evidence="11">Leaves</tissue>
    </source>
</reference>
<keyword evidence="12" id="KW-1185">Reference proteome</keyword>
<evidence type="ECO:0000313" key="11">
    <source>
        <dbReference type="EMBL" id="KAF7132171.1"/>
    </source>
</evidence>
<keyword evidence="7" id="KW-0695">RNA-directed DNA polymerase</keyword>
<dbReference type="PANTHER" id="PTHR42648:SF11">
    <property type="entry name" value="TRANSPOSON TY4-P GAG-POL POLYPROTEIN"/>
    <property type="match status" value="1"/>
</dbReference>
<keyword evidence="6" id="KW-0229">DNA integration</keyword>
<dbReference type="GO" id="GO:0003887">
    <property type="term" value="F:DNA-directed DNA polymerase activity"/>
    <property type="evidence" value="ECO:0007669"/>
    <property type="project" value="UniProtKB-KW"/>
</dbReference>
<dbReference type="InterPro" id="IPR057670">
    <property type="entry name" value="SH3_retrovirus"/>
</dbReference>
<evidence type="ECO:0000256" key="2">
    <source>
        <dbReference type="ARBA" id="ARBA00022723"/>
    </source>
</evidence>
<dbReference type="OrthoDB" id="1751476at2759"/>
<dbReference type="AlphaFoldDB" id="A0A834GHM6"/>
<dbReference type="Proteomes" id="UP000626092">
    <property type="component" value="Unassembled WGS sequence"/>
</dbReference>
<dbReference type="GO" id="GO:0015074">
    <property type="term" value="P:DNA integration"/>
    <property type="evidence" value="ECO:0007669"/>
    <property type="project" value="UniProtKB-KW"/>
</dbReference>
<proteinExistence type="predicted"/>
<evidence type="ECO:0000259" key="10">
    <source>
        <dbReference type="Pfam" id="PF25597"/>
    </source>
</evidence>
<dbReference type="Pfam" id="PF25597">
    <property type="entry name" value="SH3_retrovirus"/>
    <property type="match status" value="1"/>
</dbReference>
<evidence type="ECO:0000256" key="9">
    <source>
        <dbReference type="ARBA" id="ARBA00023172"/>
    </source>
</evidence>
<evidence type="ECO:0000256" key="3">
    <source>
        <dbReference type="ARBA" id="ARBA00022759"/>
    </source>
</evidence>
<dbReference type="InterPro" id="IPR012337">
    <property type="entry name" value="RNaseH-like_sf"/>
</dbReference>
<evidence type="ECO:0000256" key="8">
    <source>
        <dbReference type="ARBA" id="ARBA00022932"/>
    </source>
</evidence>
<dbReference type="EMBL" id="WJXA01000009">
    <property type="protein sequence ID" value="KAF7132171.1"/>
    <property type="molecule type" value="Genomic_DNA"/>
</dbReference>
<keyword evidence="9" id="KW-0233">DNA recombination</keyword>
<keyword evidence="8" id="KW-0239">DNA-directed DNA polymerase</keyword>
<dbReference type="GO" id="GO:0006310">
    <property type="term" value="P:DNA recombination"/>
    <property type="evidence" value="ECO:0007669"/>
    <property type="project" value="UniProtKB-KW"/>
</dbReference>
<evidence type="ECO:0000256" key="4">
    <source>
        <dbReference type="ARBA" id="ARBA00022801"/>
    </source>
</evidence>
<evidence type="ECO:0000256" key="1">
    <source>
        <dbReference type="ARBA" id="ARBA00022722"/>
    </source>
</evidence>
<dbReference type="PANTHER" id="PTHR42648">
    <property type="entry name" value="TRANSPOSASE, PUTATIVE-RELATED"/>
    <property type="match status" value="1"/>
</dbReference>
<name>A0A834GHM6_RHOSS</name>
<dbReference type="InterPro" id="IPR039537">
    <property type="entry name" value="Retrotran_Ty1/copia-like"/>
</dbReference>
<protein>
    <recommendedName>
        <fullName evidence="10">Retroviral polymerase SH3-like domain-containing protein</fullName>
    </recommendedName>
</protein>